<keyword evidence="2" id="KW-0808">Transferase</keyword>
<sequence>MRNRFVSFGEIMGRLSPPNNERIVQANSFNINYGGAEANTSVMLSNLGIETCFFTAVPNNLVGEAAVNYLNRYKINTKNIVKSGERLGLYYLECGNSIRSSRVIYDRKNSAVTECEVEKYDFESIFEGAEWFHFTGITAALGKNCVKVLKKAIEVAKSKGIKISIDLNYRKQLWSYDEFKRVVMPLLKDVDLCIGWIDLNQTGDFKMLNAAKDNLDDEYFKSVFSKMCNQFNIKYIATTLRETFSSSENALTGIIYKDGKIVKSKRYNFGIIDRVGAGDAFAAGLIYKLLEDDNIKDTVEFATAASAIKHTILGDSNIVSKDEIMDLIGNSSVGEVKR</sequence>
<dbReference type="Gene3D" id="3.40.1190.20">
    <property type="match status" value="1"/>
</dbReference>
<dbReference type="Proteomes" id="UP000430345">
    <property type="component" value="Unassembled WGS sequence"/>
</dbReference>
<dbReference type="CDD" id="cd01166">
    <property type="entry name" value="KdgK"/>
    <property type="match status" value="1"/>
</dbReference>
<evidence type="ECO:0000256" key="1">
    <source>
        <dbReference type="ARBA" id="ARBA00010688"/>
    </source>
</evidence>
<proteinExistence type="inferred from homology"/>
<protein>
    <submittedName>
        <fullName evidence="5">Sugar kinase</fullName>
    </submittedName>
</protein>
<comment type="similarity">
    <text evidence="1">Belongs to the carbohydrate kinase PfkB family.</text>
</comment>
<keyword evidence="6" id="KW-1185">Reference proteome</keyword>
<comment type="caution">
    <text evidence="5">The sequence shown here is derived from an EMBL/GenBank/DDBJ whole genome shotgun (WGS) entry which is preliminary data.</text>
</comment>
<gene>
    <name evidence="5" type="ORF">GBZ86_09935</name>
</gene>
<evidence type="ECO:0000313" key="5">
    <source>
        <dbReference type="EMBL" id="MPQ44080.1"/>
    </source>
</evidence>
<dbReference type="PANTHER" id="PTHR43320">
    <property type="entry name" value="SUGAR KINASE"/>
    <property type="match status" value="1"/>
</dbReference>
<dbReference type="OrthoDB" id="9813569at2"/>
<feature type="domain" description="Carbohydrate kinase PfkB" evidence="4">
    <location>
        <begin position="271"/>
        <end position="314"/>
    </location>
</feature>
<reference evidence="5 6" key="1">
    <citation type="submission" date="2019-10" db="EMBL/GenBank/DDBJ databases">
        <title>The Genome Sequence of Clostridium tarantellae Isolated from Fish Brain.</title>
        <authorList>
            <person name="Bano L."/>
            <person name="Kiel M."/>
            <person name="Sales G."/>
            <person name="Doxey A.C."/>
            <person name="Mansfield M.J."/>
            <person name="Schiavone M."/>
            <person name="Rossetto O."/>
            <person name="Pirazzini M."/>
            <person name="Dobrindt U."/>
            <person name="Montecucco C."/>
        </authorList>
    </citation>
    <scope>NUCLEOTIDE SEQUENCE [LARGE SCALE GENOMIC DNA]</scope>
    <source>
        <strain evidence="5 6">DSM 3997</strain>
    </source>
</reference>
<dbReference type="RefSeq" id="WP_152890245.1">
    <property type="nucleotide sequence ID" value="NZ_WHJC01000146.1"/>
</dbReference>
<dbReference type="Pfam" id="PF00294">
    <property type="entry name" value="PfkB"/>
    <property type="match status" value="2"/>
</dbReference>
<dbReference type="GO" id="GO:0016301">
    <property type="term" value="F:kinase activity"/>
    <property type="evidence" value="ECO:0007669"/>
    <property type="project" value="UniProtKB-KW"/>
</dbReference>
<keyword evidence="3 5" id="KW-0418">Kinase</keyword>
<dbReference type="PANTHER" id="PTHR43320:SF2">
    <property type="entry name" value="2-DEHYDRO-3-DEOXYGLUCONOKINASE_2-DEHYDRO-3-DEOXYGALACTONOKINASE"/>
    <property type="match status" value="1"/>
</dbReference>
<dbReference type="InterPro" id="IPR011611">
    <property type="entry name" value="PfkB_dom"/>
</dbReference>
<evidence type="ECO:0000256" key="3">
    <source>
        <dbReference type="ARBA" id="ARBA00022777"/>
    </source>
</evidence>
<feature type="domain" description="Carbohydrate kinase PfkB" evidence="4">
    <location>
        <begin position="5"/>
        <end position="193"/>
    </location>
</feature>
<dbReference type="InterPro" id="IPR052700">
    <property type="entry name" value="Carb_kinase_PfkB-like"/>
</dbReference>
<dbReference type="SUPFAM" id="SSF53613">
    <property type="entry name" value="Ribokinase-like"/>
    <property type="match status" value="1"/>
</dbReference>
<evidence type="ECO:0000256" key="2">
    <source>
        <dbReference type="ARBA" id="ARBA00022679"/>
    </source>
</evidence>
<evidence type="ECO:0000313" key="6">
    <source>
        <dbReference type="Proteomes" id="UP000430345"/>
    </source>
</evidence>
<evidence type="ECO:0000259" key="4">
    <source>
        <dbReference type="Pfam" id="PF00294"/>
    </source>
</evidence>
<organism evidence="5 6">
    <name type="scientific">Clostridium tarantellae</name>
    <dbReference type="NCBI Taxonomy" id="39493"/>
    <lineage>
        <taxon>Bacteria</taxon>
        <taxon>Bacillati</taxon>
        <taxon>Bacillota</taxon>
        <taxon>Clostridia</taxon>
        <taxon>Eubacteriales</taxon>
        <taxon>Clostridiaceae</taxon>
        <taxon>Clostridium</taxon>
    </lineage>
</organism>
<dbReference type="InterPro" id="IPR029056">
    <property type="entry name" value="Ribokinase-like"/>
</dbReference>
<dbReference type="EMBL" id="WHJC01000146">
    <property type="protein sequence ID" value="MPQ44080.1"/>
    <property type="molecule type" value="Genomic_DNA"/>
</dbReference>
<dbReference type="AlphaFoldDB" id="A0A6I1MM68"/>
<name>A0A6I1MM68_9CLOT</name>
<accession>A0A6I1MM68</accession>